<evidence type="ECO:0000313" key="2">
    <source>
        <dbReference type="EMBL" id="QHT11576.1"/>
    </source>
</evidence>
<accession>A0A6C0D3F7</accession>
<keyword evidence="1" id="KW-0472">Membrane</keyword>
<evidence type="ECO:0000256" key="1">
    <source>
        <dbReference type="SAM" id="Phobius"/>
    </source>
</evidence>
<reference evidence="2" key="1">
    <citation type="journal article" date="2020" name="Nature">
        <title>Giant virus diversity and host interactions through global metagenomics.</title>
        <authorList>
            <person name="Schulz F."/>
            <person name="Roux S."/>
            <person name="Paez-Espino D."/>
            <person name="Jungbluth S."/>
            <person name="Walsh D.A."/>
            <person name="Denef V.J."/>
            <person name="McMahon K.D."/>
            <person name="Konstantinidis K.T."/>
            <person name="Eloe-Fadrosh E.A."/>
            <person name="Kyrpides N.C."/>
            <person name="Woyke T."/>
        </authorList>
    </citation>
    <scope>NUCLEOTIDE SEQUENCE</scope>
    <source>
        <strain evidence="2">GVMAG-M-3300023174-116</strain>
    </source>
</reference>
<proteinExistence type="predicted"/>
<name>A0A6C0D3F7_9ZZZZ</name>
<sequence length="79" mass="9150">MNFFDSLMSPLGKDHCMLFYYLGFLTLLLALFALVGLIMGLFRKRSGYAMGAYAMSFLSNILMYYTLRIYYSICIVTLR</sequence>
<organism evidence="2">
    <name type="scientific">viral metagenome</name>
    <dbReference type="NCBI Taxonomy" id="1070528"/>
    <lineage>
        <taxon>unclassified sequences</taxon>
        <taxon>metagenomes</taxon>
        <taxon>organismal metagenomes</taxon>
    </lineage>
</organism>
<feature type="transmembrane region" description="Helical" evidence="1">
    <location>
        <begin position="54"/>
        <end position="78"/>
    </location>
</feature>
<keyword evidence="1" id="KW-1133">Transmembrane helix</keyword>
<dbReference type="AlphaFoldDB" id="A0A6C0D3F7"/>
<keyword evidence="1" id="KW-0812">Transmembrane</keyword>
<dbReference type="EMBL" id="MN739535">
    <property type="protein sequence ID" value="QHT11576.1"/>
    <property type="molecule type" value="Genomic_DNA"/>
</dbReference>
<feature type="transmembrane region" description="Helical" evidence="1">
    <location>
        <begin position="20"/>
        <end position="42"/>
    </location>
</feature>
<protein>
    <submittedName>
        <fullName evidence="2">Uncharacterized protein</fullName>
    </submittedName>
</protein>